<organism evidence="1 2">
    <name type="scientific">Xenorhabdus littoralis</name>
    <dbReference type="NCBI Taxonomy" id="2582835"/>
    <lineage>
        <taxon>Bacteria</taxon>
        <taxon>Pseudomonadati</taxon>
        <taxon>Pseudomonadota</taxon>
        <taxon>Gammaproteobacteria</taxon>
        <taxon>Enterobacterales</taxon>
        <taxon>Morganellaceae</taxon>
        <taxon>Xenorhabdus</taxon>
    </lineage>
</organism>
<gene>
    <name evidence="1" type="ORF">FE394_16625</name>
</gene>
<name>A0ABU4SQ50_9GAMM</name>
<evidence type="ECO:0000313" key="1">
    <source>
        <dbReference type="EMBL" id="MDX8000768.1"/>
    </source>
</evidence>
<proteinExistence type="predicted"/>
<sequence>MITINYDKLTTSLPDNISLIIGQMIPLELSYITQSTLVTPPNITFSGMTNLTIYDENSGNPITTTPVPMTKNSIGSDYIYTLSVFLVVQNKDNTSKIKDKDNITYTITSDQNIDKLTRKAIARTIQNQSLLLTIDTPFLESPSTPNLPPYGTLSTSVTTTLQGDSGPIRSGYIFIVDKYIQEKLQVVNVYDDNAPKTPLPLQAIAPYQGILVRSDDKGKVSFKIYPQKTLSTVLDLAAMIPSVTSPIAANSPLFIINLEPVSYLKSILPPNIGQDSTPLTSDGLSHFTVAVEHYKDASAGDYILFFKKTAKDTKKVYSKHYFRVKNPNLELGLINYYYSLPYGMFKIDVPTEFSYMAVYESGAGAKVSQSLDVTYVGTGTNKPSDRVKRDYDYCTVYTSTYLDPTDQHILPQGVPFGVEAIKAYPSNKYHPNTGLFVVVPGSSISATQVPPGSEVTLTFYVESENKNFSQNLPTQTMPAAGTNGSALLVFHIKYEDIIDIEPYDSGGAGTFSIDYSFIKDGNPQYGKIWSTPVDSRPE</sequence>
<dbReference type="RefSeq" id="WP_319927480.1">
    <property type="nucleotide sequence ID" value="NZ_VCDP01000079.1"/>
</dbReference>
<protein>
    <recommendedName>
        <fullName evidence="3">Inverse autotransporter beta-barrel domain-containing protein</fullName>
    </recommendedName>
</protein>
<accession>A0ABU4SQ50</accession>
<evidence type="ECO:0008006" key="3">
    <source>
        <dbReference type="Google" id="ProtNLM"/>
    </source>
</evidence>
<reference evidence="2" key="1">
    <citation type="journal article" date="2024" name="Toxins">
        <title>Genome Sequence Analysis of Native Xenorhabdus Strains Isolated from Entomopathogenic Nematodes in Argentina.</title>
        <authorList>
            <person name="Palma L."/>
            <person name="Frizzo L."/>
            <person name="Kaiser S."/>
            <person name="Berry C."/>
            <person name="Caballero P."/>
            <person name="Bode H.B."/>
            <person name="Del Valle E.E."/>
        </authorList>
    </citation>
    <scope>NUCLEOTIDE SEQUENCE [LARGE SCALE GENOMIC DNA]</scope>
    <source>
        <strain evidence="2">Reich</strain>
    </source>
</reference>
<dbReference type="Proteomes" id="UP001271640">
    <property type="component" value="Unassembled WGS sequence"/>
</dbReference>
<dbReference type="EMBL" id="VCDP01000079">
    <property type="protein sequence ID" value="MDX8000768.1"/>
    <property type="molecule type" value="Genomic_DNA"/>
</dbReference>
<comment type="caution">
    <text evidence="1">The sequence shown here is derived from an EMBL/GenBank/DDBJ whole genome shotgun (WGS) entry which is preliminary data.</text>
</comment>
<keyword evidence="2" id="KW-1185">Reference proteome</keyword>
<evidence type="ECO:0000313" key="2">
    <source>
        <dbReference type="Proteomes" id="UP001271640"/>
    </source>
</evidence>